<feature type="domain" description="Peptidase S74" evidence="2">
    <location>
        <begin position="2165"/>
        <end position="2255"/>
    </location>
</feature>
<dbReference type="EMBL" id="MN740437">
    <property type="protein sequence ID" value="QHU26187.1"/>
    <property type="molecule type" value="Genomic_DNA"/>
</dbReference>
<dbReference type="Gene3D" id="2.120.10.30">
    <property type="entry name" value="TolB, C-terminal domain"/>
    <property type="match status" value="11"/>
</dbReference>
<dbReference type="InterPro" id="IPR001258">
    <property type="entry name" value="NHL_repeat"/>
</dbReference>
<dbReference type="Pfam" id="PF01436">
    <property type="entry name" value="NHL"/>
    <property type="match status" value="6"/>
</dbReference>
<dbReference type="SUPFAM" id="SSF101898">
    <property type="entry name" value="NHL repeat"/>
    <property type="match status" value="2"/>
</dbReference>
<sequence length="2259" mass="234764">MANLIQIDTTGCNSDYTVNLPSLTTVGKYITVKDKGTNPSFFASNSIIIVSGQPFFGGSTAEYIRASRGALSFITTTNSWRLLNTVPYTTLGQATLSKISTTELIVYGGVSTFGQLTTNGIRVGSIDAQIAPTVNGVPLMNMGNIASTVVGLGSSGFLSSVSAMNESFTSTTKNLGSYGYVSTPQMQSTMRGLGTSGYISATWLTSTVQGLGQSYLSTMAPITSTVQGLGTFGYISSSWLTSTMQGLGHSNTKYISTPQLTSTVSNLFKIDTSNYLSTFQKIGSNYISSSFLTNTIQNLGFTYVSTGSFNSSIVGTATGYMSNLTSSVTGFGSLGYISTYSLFSTTGGIALINQSNTAASLSSLGGTYIATSAIQSTVAGLASNPFNYISTASLVSTMSGLTGCNTADLVSSVINMGQYYISRGGLVSTNTGLRSNFDSNITSTINNLGQGTNAYISTASLQSTVNGLASEPFNYVSTASITSTNTGMSNAVTATNSTLIGLGSVGYVSAPSLTSTIQALGSLPYRYVSTASLVSTVQGLGTFGYISRENLNVTTNTLASLNHMPPITSTLNGLGNYYISTAVVDVYQVTTVPGISVSDVGAITSAVIQTSAVTTSTVAGSTSGSANGQLGTFAAPRGLVLDSAGNIYVSDYTNCRIRRITPLGNVSTYAGSATSGSADGNGTSATFNQPFQLAIDPFGNIYVADDGSHKIRKIDTFRNVTTIAGSGTASEVDGQGTSASFNTPAGIAIDSSGFLYVSGRGNKIRRITPTGYVTIYAGTGTAGANDGQWNVATFDYPRNLAFGSNVLYVADSLNNKIRSITETRTVSTYAPSPSTSNTGKYQYPAGLAFDSSGNLYLADRTSSVIWKITGDGATITPFAGSSNLYAYVDGPGSNARFNQPSGIAFDSAGNMYVTDHANLRIRKIDTNSNVTTYAGSGVASSTDGQWYNASFNYPYGIAVDSSGVVYVAENSGHRIKKIVNVSSVYSGGLNAGNGIAINSAGDIFIAHSGSNQIFSSSLTFKIGTGVSGYKDGVSSNAQFNYPCGLAFDSLSNLIIADTNNHSIRTIRSPYSNVQTIAGGFGSKDGHILVASFKYPSGVAVDSSGSLYVADTNNFAIRKITQIAGGFLTAATSNTILMGIVVDLSGNIYVSDWYTNCIFKYNSSGILQMTVGNGIGGYADGASNIASFNHPFGLVLDSSSNIYVADQFNHRIRKITPTGTVSLFAGAVGGGYYDTSSVAALFNNPRGIAFDSSGNMYVADTVNSVIRKISGGQVTTYAGTTPGPLSAGFTDGPSATAKFYYPSGITVDSTGIVYVADSTNNAIRKISGGNVTTVAGLGPANSGSTDGPTSNATFANPLSVSLLSDKYILVGHNSNVRGINLNTSNVESLLGVIVSHPITCDSAGYIYVGITNTSGLIIYKFGTVVSTFATGLLYPGGVAVDSSNNVWVADTANSLVKKYNSNGQLQVTYGSTSGTVDGSSNTAKFDTPSGIIASGTNIFISQNINAGSIRMIANDNVTTFVTDLSNPAQLAINSNGVLYVANSGASNIVTRSRTVTTFVGSGTAAYADGNGTSASFNGIYEIAMDTSNNLYVADLGNCRVRKVTPGGTVTTLAGSGASGFVNGPSTTAQLNPLGVYVDSAGLVYASDYLTGTIRLIYPDGYVTSIAGTGVSGFLNGSAGNATFNNPRGIVRDSAGNIYVTDVNNYALRKIALSRAVATFAGTGVAGTTNGAAATATFNNPIGIAVDGASVYVADVDGHDIRKISGGQVSTYAGSSQGSADGTSATFKFPTGLATDPAGNVYVADQGNFRVRKITPYSYANTLFYANTTDVYKLPLTTMTPASIVTGQANINGMTCDRTYVYATCGSMVKSFHMTTGAVTILAGTASPGSSNGTSQASVGFSNLQSIAIDPTFTNLYVCDNGNAKIRKIQISPLSVTTQATLSNCIGIAIDSYGTYAYVTTSNNNLYKVSLLQQEVTTLLASVPGYPQYVSLDPTNTYAYVTCINSNVIRQVNLLTNAVTTIAGSGAASSVDGAGTSASFSQPYGVAFNPYDSYLYSTDRGSGLLRKIATQLFLSSMIGLTQSKTVPMITPNASMTTPQVYRFIYKSGSTVTTTPNLYILNNTINTPVNIAAGSNTVTAKTFTAVKGTAGGSNGYFYGDGTYITVTSDIRTKENIQSIKNALTIVRQLQAVEYTKIDDSRRWLGYIAQDVEQLIPDIVRTDSSPEQWKSIQYTYLPGLIIEALKELKAKIDTLGYPSKETV</sequence>
<accession>A0A6C0L740</accession>
<dbReference type="Pfam" id="PF25021">
    <property type="entry name" value="TEN_NHL"/>
    <property type="match status" value="1"/>
</dbReference>
<reference evidence="3" key="1">
    <citation type="journal article" date="2020" name="Nature">
        <title>Giant virus diversity and host interactions through global metagenomics.</title>
        <authorList>
            <person name="Schulz F."/>
            <person name="Roux S."/>
            <person name="Paez-Espino D."/>
            <person name="Jungbluth S."/>
            <person name="Walsh D.A."/>
            <person name="Denef V.J."/>
            <person name="McMahon K.D."/>
            <person name="Konstantinidis K.T."/>
            <person name="Eloe-Fadrosh E.A."/>
            <person name="Kyrpides N.C."/>
            <person name="Woyke T."/>
        </authorList>
    </citation>
    <scope>NUCLEOTIDE SEQUENCE</scope>
    <source>
        <strain evidence="3">GVMAG-M-3300027759-16</strain>
    </source>
</reference>
<dbReference type="PANTHER" id="PTHR13833">
    <property type="match status" value="1"/>
</dbReference>
<dbReference type="PROSITE" id="PS51688">
    <property type="entry name" value="ICA"/>
    <property type="match status" value="1"/>
</dbReference>
<dbReference type="PANTHER" id="PTHR13833:SF71">
    <property type="entry name" value="NHL DOMAIN-CONTAINING PROTEIN"/>
    <property type="match status" value="1"/>
</dbReference>
<dbReference type="CDD" id="cd14953">
    <property type="entry name" value="NHL_like_1"/>
    <property type="match status" value="1"/>
</dbReference>
<protein>
    <recommendedName>
        <fullName evidence="2">Peptidase S74 domain-containing protein</fullName>
    </recommendedName>
</protein>
<dbReference type="PROSITE" id="PS51125">
    <property type="entry name" value="NHL"/>
    <property type="match status" value="5"/>
</dbReference>
<dbReference type="SUPFAM" id="SSF63829">
    <property type="entry name" value="Calcium-dependent phosphotriesterase"/>
    <property type="match status" value="3"/>
</dbReference>
<evidence type="ECO:0000256" key="1">
    <source>
        <dbReference type="ARBA" id="ARBA00022737"/>
    </source>
</evidence>
<name>A0A6C0L740_9ZZZZ</name>
<evidence type="ECO:0000313" key="3">
    <source>
        <dbReference type="EMBL" id="QHU26187.1"/>
    </source>
</evidence>
<organism evidence="3">
    <name type="scientific">viral metagenome</name>
    <dbReference type="NCBI Taxonomy" id="1070528"/>
    <lineage>
        <taxon>unclassified sequences</taxon>
        <taxon>metagenomes</taxon>
        <taxon>organismal metagenomes</taxon>
    </lineage>
</organism>
<dbReference type="InterPro" id="IPR030392">
    <property type="entry name" value="S74_ICA"/>
</dbReference>
<dbReference type="InterPro" id="IPR011042">
    <property type="entry name" value="6-blade_b-propeller_TolB-like"/>
</dbReference>
<dbReference type="Pfam" id="PF13884">
    <property type="entry name" value="Peptidase_S74"/>
    <property type="match status" value="1"/>
</dbReference>
<proteinExistence type="predicted"/>
<dbReference type="CDD" id="cd05819">
    <property type="entry name" value="NHL"/>
    <property type="match status" value="1"/>
</dbReference>
<dbReference type="Gene3D" id="2.40.10.500">
    <property type="match status" value="1"/>
</dbReference>
<dbReference type="InterPro" id="IPR056822">
    <property type="entry name" value="TEN_NHL"/>
</dbReference>
<evidence type="ECO:0000259" key="2">
    <source>
        <dbReference type="PROSITE" id="PS51688"/>
    </source>
</evidence>
<keyword evidence="1" id="KW-0677">Repeat</keyword>